<proteinExistence type="predicted"/>
<evidence type="ECO:0000259" key="2">
    <source>
        <dbReference type="SMART" id="SM00343"/>
    </source>
</evidence>
<evidence type="ECO:0000313" key="4">
    <source>
        <dbReference type="Proteomes" id="UP001497480"/>
    </source>
</evidence>
<comment type="caution">
    <text evidence="3">The sequence shown here is derived from an EMBL/GenBank/DDBJ whole genome shotgun (WGS) entry which is preliminary data.</text>
</comment>
<feature type="domain" description="CCHC-type" evidence="2">
    <location>
        <begin position="184"/>
        <end position="200"/>
    </location>
</feature>
<dbReference type="SMART" id="SM00343">
    <property type="entry name" value="ZnF_C2HC"/>
    <property type="match status" value="3"/>
</dbReference>
<dbReference type="AlphaFoldDB" id="A0AAV1VV08"/>
<name>A0AAV1VV08_LUPLU</name>
<dbReference type="GO" id="GO:0008270">
    <property type="term" value="F:zinc ion binding"/>
    <property type="evidence" value="ECO:0007669"/>
    <property type="project" value="InterPro"/>
</dbReference>
<accession>A0AAV1VV08</accession>
<dbReference type="InterPro" id="IPR001878">
    <property type="entry name" value="Znf_CCHC"/>
</dbReference>
<sequence>MDVVESCDRKRCREENPPHIDNNNNNENKKKRKKRRKQKNKGEGTDPPQSHPIPTEQEAIATEARRKRKKRKNKEAQTKTESVETPLQSTKGLTLTKIPFQWPHQTSLLLPKSNANSATHSPVKPHAHTSVICRACRQRGHRFEDCQRLKYLPRDEEICFFCGEIGHSLGKCSLSTAGGGRFAKCLFCYAQGHFSINCPQIGYRINPKVAAPRGPINKTVENEGMPIAEVTNM</sequence>
<feature type="compositionally biased region" description="Basic and acidic residues" evidence="1">
    <location>
        <begin position="1"/>
        <end position="18"/>
    </location>
</feature>
<dbReference type="InterPro" id="IPR036875">
    <property type="entry name" value="Znf_CCHC_sf"/>
</dbReference>
<keyword evidence="4" id="KW-1185">Reference proteome</keyword>
<gene>
    <name evidence="3" type="ORF">LLUT_LOCUS1777</name>
</gene>
<evidence type="ECO:0000256" key="1">
    <source>
        <dbReference type="SAM" id="MobiDB-lite"/>
    </source>
</evidence>
<dbReference type="GO" id="GO:0003676">
    <property type="term" value="F:nucleic acid binding"/>
    <property type="evidence" value="ECO:0007669"/>
    <property type="project" value="InterPro"/>
</dbReference>
<reference evidence="3 4" key="1">
    <citation type="submission" date="2024-03" db="EMBL/GenBank/DDBJ databases">
        <authorList>
            <person name="Martinez-Hernandez J."/>
        </authorList>
    </citation>
    <scope>NUCLEOTIDE SEQUENCE [LARGE SCALE GENOMIC DNA]</scope>
</reference>
<organism evidence="3 4">
    <name type="scientific">Lupinus luteus</name>
    <name type="common">European yellow lupine</name>
    <dbReference type="NCBI Taxonomy" id="3873"/>
    <lineage>
        <taxon>Eukaryota</taxon>
        <taxon>Viridiplantae</taxon>
        <taxon>Streptophyta</taxon>
        <taxon>Embryophyta</taxon>
        <taxon>Tracheophyta</taxon>
        <taxon>Spermatophyta</taxon>
        <taxon>Magnoliopsida</taxon>
        <taxon>eudicotyledons</taxon>
        <taxon>Gunneridae</taxon>
        <taxon>Pentapetalae</taxon>
        <taxon>rosids</taxon>
        <taxon>fabids</taxon>
        <taxon>Fabales</taxon>
        <taxon>Fabaceae</taxon>
        <taxon>Papilionoideae</taxon>
        <taxon>50 kb inversion clade</taxon>
        <taxon>genistoids sensu lato</taxon>
        <taxon>core genistoids</taxon>
        <taxon>Genisteae</taxon>
        <taxon>Lupinus</taxon>
    </lineage>
</organism>
<feature type="compositionally biased region" description="Basic residues" evidence="1">
    <location>
        <begin position="29"/>
        <end position="39"/>
    </location>
</feature>
<feature type="domain" description="CCHC-type" evidence="2">
    <location>
        <begin position="132"/>
        <end position="148"/>
    </location>
</feature>
<dbReference type="PANTHER" id="PTHR47798:SF2">
    <property type="entry name" value="CCHC-TYPE DOMAIN-CONTAINING PROTEIN"/>
    <property type="match status" value="1"/>
</dbReference>
<dbReference type="EMBL" id="CAXHTB010000001">
    <property type="protein sequence ID" value="CAL0300717.1"/>
    <property type="molecule type" value="Genomic_DNA"/>
</dbReference>
<evidence type="ECO:0000313" key="3">
    <source>
        <dbReference type="EMBL" id="CAL0300717.1"/>
    </source>
</evidence>
<dbReference type="Gene3D" id="4.10.60.10">
    <property type="entry name" value="Zinc finger, CCHC-type"/>
    <property type="match status" value="1"/>
</dbReference>
<dbReference type="SUPFAM" id="SSF57756">
    <property type="entry name" value="Retrovirus zinc finger-like domains"/>
    <property type="match status" value="1"/>
</dbReference>
<feature type="region of interest" description="Disordered" evidence="1">
    <location>
        <begin position="1"/>
        <end position="90"/>
    </location>
</feature>
<feature type="domain" description="CCHC-type" evidence="2">
    <location>
        <begin position="158"/>
        <end position="174"/>
    </location>
</feature>
<protein>
    <recommendedName>
        <fullName evidence="2">CCHC-type domain-containing protein</fullName>
    </recommendedName>
</protein>
<dbReference type="PANTHER" id="PTHR47798">
    <property type="entry name" value="OS04G0555800 PROTEIN"/>
    <property type="match status" value="1"/>
</dbReference>
<dbReference type="Proteomes" id="UP001497480">
    <property type="component" value="Unassembled WGS sequence"/>
</dbReference>